<dbReference type="PROSITE" id="PS50850">
    <property type="entry name" value="MFS"/>
    <property type="match status" value="1"/>
</dbReference>
<evidence type="ECO:0000256" key="6">
    <source>
        <dbReference type="SAM" id="Phobius"/>
    </source>
</evidence>
<dbReference type="InterPro" id="IPR036259">
    <property type="entry name" value="MFS_trans_sf"/>
</dbReference>
<dbReference type="PANTHER" id="PTHR23501">
    <property type="entry name" value="MAJOR FACILITATOR SUPERFAMILY"/>
    <property type="match status" value="1"/>
</dbReference>
<keyword evidence="3 6" id="KW-1133">Transmembrane helix</keyword>
<evidence type="ECO:0000313" key="8">
    <source>
        <dbReference type="EMBL" id="KAK7747293.1"/>
    </source>
</evidence>
<feature type="transmembrane region" description="Helical" evidence="6">
    <location>
        <begin position="406"/>
        <end position="427"/>
    </location>
</feature>
<dbReference type="AlphaFoldDB" id="A0AAN9UQZ3"/>
<keyword evidence="4 6" id="KW-0472">Membrane</keyword>
<feature type="compositionally biased region" description="Basic and acidic residues" evidence="5">
    <location>
        <begin position="53"/>
        <end position="68"/>
    </location>
</feature>
<dbReference type="GO" id="GO:0022857">
    <property type="term" value="F:transmembrane transporter activity"/>
    <property type="evidence" value="ECO:0007669"/>
    <property type="project" value="InterPro"/>
</dbReference>
<dbReference type="SUPFAM" id="SSF103473">
    <property type="entry name" value="MFS general substrate transporter"/>
    <property type="match status" value="1"/>
</dbReference>
<feature type="transmembrane region" description="Helical" evidence="6">
    <location>
        <begin position="108"/>
        <end position="133"/>
    </location>
</feature>
<feature type="transmembrane region" description="Helical" evidence="6">
    <location>
        <begin position="175"/>
        <end position="194"/>
    </location>
</feature>
<comment type="caution">
    <text evidence="8">The sequence shown here is derived from an EMBL/GenBank/DDBJ whole genome shotgun (WGS) entry which is preliminary data.</text>
</comment>
<feature type="transmembrane region" description="Helical" evidence="6">
    <location>
        <begin position="276"/>
        <end position="295"/>
    </location>
</feature>
<dbReference type="GO" id="GO:0005886">
    <property type="term" value="C:plasma membrane"/>
    <property type="evidence" value="ECO:0007669"/>
    <property type="project" value="TreeGrafter"/>
</dbReference>
<feature type="transmembrane region" description="Helical" evidence="6">
    <location>
        <begin position="200"/>
        <end position="225"/>
    </location>
</feature>
<organism evidence="8 9">
    <name type="scientific">Cytospora paraplurivora</name>
    <dbReference type="NCBI Taxonomy" id="2898453"/>
    <lineage>
        <taxon>Eukaryota</taxon>
        <taxon>Fungi</taxon>
        <taxon>Dikarya</taxon>
        <taxon>Ascomycota</taxon>
        <taxon>Pezizomycotina</taxon>
        <taxon>Sordariomycetes</taxon>
        <taxon>Sordariomycetidae</taxon>
        <taxon>Diaporthales</taxon>
        <taxon>Cytosporaceae</taxon>
        <taxon>Cytospora</taxon>
    </lineage>
</organism>
<feature type="transmembrane region" description="Helical" evidence="6">
    <location>
        <begin position="347"/>
        <end position="366"/>
    </location>
</feature>
<dbReference type="CDD" id="cd17502">
    <property type="entry name" value="MFS_Azr1_MDR_like"/>
    <property type="match status" value="1"/>
</dbReference>
<protein>
    <recommendedName>
        <fullName evidence="7">Major facilitator superfamily (MFS) profile domain-containing protein</fullName>
    </recommendedName>
</protein>
<feature type="transmembrane region" description="Helical" evidence="6">
    <location>
        <begin position="546"/>
        <end position="567"/>
    </location>
</feature>
<dbReference type="InterPro" id="IPR011701">
    <property type="entry name" value="MFS"/>
</dbReference>
<gene>
    <name evidence="8" type="ORF">SLS53_001546</name>
</gene>
<feature type="transmembrane region" description="Helical" evidence="6">
    <location>
        <begin position="378"/>
        <end position="400"/>
    </location>
</feature>
<feature type="transmembrane region" description="Helical" evidence="6">
    <location>
        <begin position="145"/>
        <end position="163"/>
    </location>
</feature>
<accession>A0AAN9UQZ3</accession>
<evidence type="ECO:0000256" key="5">
    <source>
        <dbReference type="SAM" id="MobiDB-lite"/>
    </source>
</evidence>
<dbReference type="Gene3D" id="1.20.1250.20">
    <property type="entry name" value="MFS general substrate transporter like domains"/>
    <property type="match status" value="1"/>
</dbReference>
<sequence>MPLTKKHTTAPEADEAPHGDRAAPRRGMTTSGSHNADFKPNISGDDAPSESTMTEKDAVFPNHQDKDISSSCPESQTPQEQKQEQRHDDDDDTVDDGTVVYPKGATRVLIIASLCMSVFLVALDQTIIAPALGAITAQFVSVTDIGWYGSAYLLTTTALQPLYGKLYDGFPVKAVYLVAVFVFEAGSLVCAVAPSSTAFIVGRALAGVGTAGLFSGAIVVLSYTLPLRRRPLAFGLIGDLPIGGATMVAIFFLLHVRGQKIQGNVSFLDKVRKLDLLGTGVLIPAVISLLLALQWGGTEYPWGNSRIIGLFVASAALTAMFIAIQIWKADDGTLPPRLFRDRNILCAMLYTFLFGSAFYPIIYYLSVYFQAVGAGLKLLPLLISCVLTSILSGALVGSVVGHYNPIVLTGTALFAVGAGMISHSFTLDPPLRAWLGYQALAGLGVGVGFQLGILVVQSVLPRGDIPVATACVQFFQSLGGAVFVAVAQTVFQNGLVEGVRRGVPRLDPAVLTDAGVSQSKEILRRLGLEAYTTVVMEAYLTGLRRAYYITVACAAGAFCAAAGLSWVDIKKLGPGGGGGGKGCGAESWR</sequence>
<evidence type="ECO:0000256" key="2">
    <source>
        <dbReference type="ARBA" id="ARBA00022692"/>
    </source>
</evidence>
<evidence type="ECO:0000256" key="4">
    <source>
        <dbReference type="ARBA" id="ARBA00023136"/>
    </source>
</evidence>
<name>A0AAN9UQZ3_9PEZI</name>
<evidence type="ECO:0000256" key="1">
    <source>
        <dbReference type="ARBA" id="ARBA00004141"/>
    </source>
</evidence>
<comment type="subcellular location">
    <subcellularLocation>
        <location evidence="1">Membrane</location>
        <topology evidence="1">Multi-pass membrane protein</topology>
    </subcellularLocation>
</comment>
<evidence type="ECO:0000256" key="3">
    <source>
        <dbReference type="ARBA" id="ARBA00022989"/>
    </source>
</evidence>
<feature type="transmembrane region" description="Helical" evidence="6">
    <location>
        <begin position="472"/>
        <end position="491"/>
    </location>
</feature>
<dbReference type="InterPro" id="IPR020846">
    <property type="entry name" value="MFS_dom"/>
</dbReference>
<feature type="transmembrane region" description="Helical" evidence="6">
    <location>
        <begin position="232"/>
        <end position="256"/>
    </location>
</feature>
<evidence type="ECO:0000259" key="7">
    <source>
        <dbReference type="PROSITE" id="PS50850"/>
    </source>
</evidence>
<dbReference type="PANTHER" id="PTHR23501:SF198">
    <property type="entry name" value="AZOLE RESISTANCE PROTEIN 1-RELATED"/>
    <property type="match status" value="1"/>
</dbReference>
<feature type="transmembrane region" description="Helical" evidence="6">
    <location>
        <begin position="439"/>
        <end position="460"/>
    </location>
</feature>
<feature type="region of interest" description="Disordered" evidence="5">
    <location>
        <begin position="1"/>
        <end position="97"/>
    </location>
</feature>
<keyword evidence="2 6" id="KW-0812">Transmembrane</keyword>
<dbReference type="Proteomes" id="UP001320245">
    <property type="component" value="Unassembled WGS sequence"/>
</dbReference>
<dbReference type="Pfam" id="PF07690">
    <property type="entry name" value="MFS_1"/>
    <property type="match status" value="1"/>
</dbReference>
<dbReference type="EMBL" id="JAJSPL020000004">
    <property type="protein sequence ID" value="KAK7747293.1"/>
    <property type="molecule type" value="Genomic_DNA"/>
</dbReference>
<feature type="compositionally biased region" description="Polar residues" evidence="5">
    <location>
        <begin position="69"/>
        <end position="80"/>
    </location>
</feature>
<keyword evidence="9" id="KW-1185">Reference proteome</keyword>
<feature type="transmembrane region" description="Helical" evidence="6">
    <location>
        <begin position="307"/>
        <end position="327"/>
    </location>
</feature>
<evidence type="ECO:0000313" key="9">
    <source>
        <dbReference type="Proteomes" id="UP001320245"/>
    </source>
</evidence>
<proteinExistence type="predicted"/>
<reference evidence="8 9" key="1">
    <citation type="journal article" date="2023" name="PLoS ONE">
        <title>Cytospora paraplurivora sp. nov. isolated from orchards with fruit tree decline syndrome in Ontario, Canada.</title>
        <authorList>
            <person name="Ilyukhin E."/>
            <person name="Nguyen H.D.T."/>
            <person name="Castle A.J."/>
            <person name="Ellouze W."/>
        </authorList>
    </citation>
    <scope>NUCLEOTIDE SEQUENCE [LARGE SCALE GENOMIC DNA]</scope>
    <source>
        <strain evidence="8 9">FDS-564</strain>
    </source>
</reference>
<feature type="domain" description="Major facilitator superfamily (MFS) profile" evidence="7">
    <location>
        <begin position="110"/>
        <end position="545"/>
    </location>
</feature>